<feature type="transmembrane region" description="Helical" evidence="7">
    <location>
        <begin position="52"/>
        <end position="73"/>
    </location>
</feature>
<comment type="subcellular location">
    <subcellularLocation>
        <location evidence="1">Cell membrane</location>
        <topology evidence="1">Multi-pass membrane protein</topology>
    </subcellularLocation>
</comment>
<dbReference type="STRING" id="1678841.TBC1_111064"/>
<keyword evidence="5 7" id="KW-0472">Membrane</keyword>
<feature type="compositionally biased region" description="Basic and acidic residues" evidence="6">
    <location>
        <begin position="206"/>
        <end position="220"/>
    </location>
</feature>
<feature type="transmembrane region" description="Helical" evidence="7">
    <location>
        <begin position="164"/>
        <end position="187"/>
    </location>
</feature>
<sequence length="228" mass="26098">MATKKIYLYPLWLRIWHHVNAVLMLALILTGVSMQYSNPDYPLIRFDIAVSVHNISGILLTLSYFYFFLGVLFTSIGRHYVMKQGFFKAFYQQARYYLFGIFRGEPHPFPVNAERKFNPIQQITYNVIQHAITPVTFVTGWALLYPETIILNVFGYSGIMLTSLLHVAAGFLISVFLIIHLYFITVGHSVSSNLKSMITGYHEIHEDEEKDSAENAEKSSSENLGKSN</sequence>
<keyword evidence="3 7" id="KW-0812">Transmembrane</keyword>
<dbReference type="OrthoDB" id="1117555at2"/>
<feature type="transmembrane region" description="Helical" evidence="7">
    <location>
        <begin position="12"/>
        <end position="32"/>
    </location>
</feature>
<dbReference type="Proteomes" id="UP000053091">
    <property type="component" value="Unassembled WGS sequence"/>
</dbReference>
<keyword evidence="10" id="KW-1185">Reference proteome</keyword>
<evidence type="ECO:0000313" key="10">
    <source>
        <dbReference type="Proteomes" id="UP000053091"/>
    </source>
</evidence>
<dbReference type="InterPro" id="IPR016174">
    <property type="entry name" value="Di-haem_cyt_TM"/>
</dbReference>
<evidence type="ECO:0000256" key="3">
    <source>
        <dbReference type="ARBA" id="ARBA00022692"/>
    </source>
</evidence>
<dbReference type="RefSeq" id="WP_062039514.1">
    <property type="nucleotide sequence ID" value="NZ_DF968182.1"/>
</dbReference>
<dbReference type="Gene3D" id="1.20.950.20">
    <property type="entry name" value="Transmembrane di-heme cytochromes, Chain C"/>
    <property type="match status" value="1"/>
</dbReference>
<proteinExistence type="predicted"/>
<dbReference type="InterPro" id="IPR011577">
    <property type="entry name" value="Cyt_b561_bac/Ni-Hgenase"/>
</dbReference>
<feature type="domain" description="Cytochrome b561 bacterial/Ni-hydrogenase" evidence="8">
    <location>
        <begin position="9"/>
        <end position="200"/>
    </location>
</feature>
<reference evidence="9" key="1">
    <citation type="journal article" date="2015" name="Genome Announc.">
        <title>Draft Genome Sequence of Bacteroidales Strain TBC1, a Novel Isolate from a Methanogenic Wastewater Treatment System.</title>
        <authorList>
            <person name="Tourlousse D.M."/>
            <person name="Matsuura N."/>
            <person name="Sun L."/>
            <person name="Toyonaga M."/>
            <person name="Kuroda K."/>
            <person name="Ohashi A."/>
            <person name="Cruz R."/>
            <person name="Yamaguchi T."/>
            <person name="Sekiguchi Y."/>
        </authorList>
    </citation>
    <scope>NUCLEOTIDE SEQUENCE [LARGE SCALE GENOMIC DNA]</scope>
    <source>
        <strain evidence="9">TBC1</strain>
    </source>
</reference>
<keyword evidence="2" id="KW-1003">Cell membrane</keyword>
<dbReference type="AlphaFoldDB" id="A0A0S7BWG9"/>
<evidence type="ECO:0000256" key="2">
    <source>
        <dbReference type="ARBA" id="ARBA00022475"/>
    </source>
</evidence>
<name>A0A0S7BWG9_9BACT</name>
<dbReference type="GO" id="GO:0005886">
    <property type="term" value="C:plasma membrane"/>
    <property type="evidence" value="ECO:0007669"/>
    <property type="project" value="UniProtKB-SubCell"/>
</dbReference>
<dbReference type="GO" id="GO:0022904">
    <property type="term" value="P:respiratory electron transport chain"/>
    <property type="evidence" value="ECO:0007669"/>
    <property type="project" value="InterPro"/>
</dbReference>
<evidence type="ECO:0000256" key="5">
    <source>
        <dbReference type="ARBA" id="ARBA00023136"/>
    </source>
</evidence>
<dbReference type="InterPro" id="IPR051542">
    <property type="entry name" value="Hydrogenase_cytochrome"/>
</dbReference>
<evidence type="ECO:0000259" key="8">
    <source>
        <dbReference type="Pfam" id="PF01292"/>
    </source>
</evidence>
<keyword evidence="4 7" id="KW-1133">Transmembrane helix</keyword>
<feature type="transmembrane region" description="Helical" evidence="7">
    <location>
        <begin position="123"/>
        <end position="144"/>
    </location>
</feature>
<evidence type="ECO:0000256" key="6">
    <source>
        <dbReference type="SAM" id="MobiDB-lite"/>
    </source>
</evidence>
<dbReference type="Pfam" id="PF01292">
    <property type="entry name" value="Ni_hydr_CYTB"/>
    <property type="match status" value="1"/>
</dbReference>
<evidence type="ECO:0000313" key="9">
    <source>
        <dbReference type="EMBL" id="GAP42923.1"/>
    </source>
</evidence>
<organism evidence="9">
    <name type="scientific">Lentimicrobium saccharophilum</name>
    <dbReference type="NCBI Taxonomy" id="1678841"/>
    <lineage>
        <taxon>Bacteria</taxon>
        <taxon>Pseudomonadati</taxon>
        <taxon>Bacteroidota</taxon>
        <taxon>Bacteroidia</taxon>
        <taxon>Bacteroidales</taxon>
        <taxon>Lentimicrobiaceae</taxon>
        <taxon>Lentimicrobium</taxon>
    </lineage>
</organism>
<evidence type="ECO:0000256" key="1">
    <source>
        <dbReference type="ARBA" id="ARBA00004651"/>
    </source>
</evidence>
<accession>A0A0S7BWG9</accession>
<dbReference type="GO" id="GO:0020037">
    <property type="term" value="F:heme binding"/>
    <property type="evidence" value="ECO:0007669"/>
    <property type="project" value="TreeGrafter"/>
</dbReference>
<dbReference type="PANTHER" id="PTHR30485:SF1">
    <property type="entry name" value="CYTOCHROME YDHU-RELATED"/>
    <property type="match status" value="1"/>
</dbReference>
<dbReference type="EMBL" id="DF968182">
    <property type="protein sequence ID" value="GAP42923.1"/>
    <property type="molecule type" value="Genomic_DNA"/>
</dbReference>
<feature type="region of interest" description="Disordered" evidence="6">
    <location>
        <begin position="206"/>
        <end position="228"/>
    </location>
</feature>
<dbReference type="PANTHER" id="PTHR30485">
    <property type="entry name" value="NI/FE-HYDROGENASE 1 B-TYPE CYTOCHROME SUBUNIT"/>
    <property type="match status" value="1"/>
</dbReference>
<evidence type="ECO:0000256" key="4">
    <source>
        <dbReference type="ARBA" id="ARBA00022989"/>
    </source>
</evidence>
<dbReference type="SUPFAM" id="SSF81342">
    <property type="entry name" value="Transmembrane di-heme cytochromes"/>
    <property type="match status" value="1"/>
</dbReference>
<protein>
    <submittedName>
        <fullName evidence="9">Thiosulfate reductase cytochrome b subunit</fullName>
    </submittedName>
</protein>
<evidence type="ECO:0000256" key="7">
    <source>
        <dbReference type="SAM" id="Phobius"/>
    </source>
</evidence>
<dbReference type="GO" id="GO:0009055">
    <property type="term" value="F:electron transfer activity"/>
    <property type="evidence" value="ECO:0007669"/>
    <property type="project" value="InterPro"/>
</dbReference>
<gene>
    <name evidence="9" type="ORF">TBC1_111064</name>
</gene>